<keyword evidence="1" id="KW-0812">Transmembrane</keyword>
<dbReference type="EMBL" id="CM007378">
    <property type="protein sequence ID" value="OIV93038.1"/>
    <property type="molecule type" value="Genomic_DNA"/>
</dbReference>
<gene>
    <name evidence="2" type="ORF">TanjilG_20700</name>
</gene>
<evidence type="ECO:0000313" key="2">
    <source>
        <dbReference type="EMBL" id="OIV93038.1"/>
    </source>
</evidence>
<feature type="transmembrane region" description="Helical" evidence="1">
    <location>
        <begin position="159"/>
        <end position="181"/>
    </location>
</feature>
<protein>
    <submittedName>
        <fullName evidence="2">Uncharacterized protein</fullName>
    </submittedName>
</protein>
<sequence length="381" mass="43326">MAITISKLITHLMLWRLVGFISSIVGFTCYALSPSFHDLFGKRNPFKMVIYTVFSSTISIFMLLVKTCRWEILKSFLLKAHVGFLVITLTSMYSYWEDRSEEGKDEKGFGRVMNLTSTASFALMAMSLSRQLQLGFEVGIFNFFIGCFLVTVMKMNLKLAPLAAFFCYLLVNIRSFSEFILEMRGHGPKEEHADEFIDTGQDTNNRDGKYAWVYCFPYFLGERKEWDDLEEGFVSKEEGDDLEEGFVSKEEFHMSKEQPKEAVQTHLCISLVKSTKPTWTNLTEGATIATEATLTNLTEGATIVTEPAWDNLIEGETIVTEPACDNLIEKPNLESRHDRDTLIVTPSHVSTHDRDILFVVHDHISGHDRDTITVGTTTHQE</sequence>
<keyword evidence="3" id="KW-1185">Reference proteome</keyword>
<organism evidence="2 3">
    <name type="scientific">Lupinus angustifolius</name>
    <name type="common">Narrow-leaved blue lupine</name>
    <dbReference type="NCBI Taxonomy" id="3871"/>
    <lineage>
        <taxon>Eukaryota</taxon>
        <taxon>Viridiplantae</taxon>
        <taxon>Streptophyta</taxon>
        <taxon>Embryophyta</taxon>
        <taxon>Tracheophyta</taxon>
        <taxon>Spermatophyta</taxon>
        <taxon>Magnoliopsida</taxon>
        <taxon>eudicotyledons</taxon>
        <taxon>Gunneridae</taxon>
        <taxon>Pentapetalae</taxon>
        <taxon>rosids</taxon>
        <taxon>fabids</taxon>
        <taxon>Fabales</taxon>
        <taxon>Fabaceae</taxon>
        <taxon>Papilionoideae</taxon>
        <taxon>50 kb inversion clade</taxon>
        <taxon>genistoids sensu lato</taxon>
        <taxon>core genistoids</taxon>
        <taxon>Genisteae</taxon>
        <taxon>Lupinus</taxon>
    </lineage>
</organism>
<dbReference type="Proteomes" id="UP000188354">
    <property type="component" value="Chromosome LG18"/>
</dbReference>
<accession>A0A4P1QRS6</accession>
<evidence type="ECO:0000313" key="3">
    <source>
        <dbReference type="Proteomes" id="UP000188354"/>
    </source>
</evidence>
<keyword evidence="1" id="KW-0472">Membrane</keyword>
<name>A0A4P1QRS6_LUPAN</name>
<keyword evidence="1" id="KW-1133">Transmembrane helix</keyword>
<reference evidence="2 3" key="1">
    <citation type="journal article" date="2017" name="Plant Biotechnol. J.">
        <title>A comprehensive draft genome sequence for lupin (Lupinus angustifolius), an emerging health food: insights into plant-microbe interactions and legume evolution.</title>
        <authorList>
            <person name="Hane J.K."/>
            <person name="Ming Y."/>
            <person name="Kamphuis L.G."/>
            <person name="Nelson M.N."/>
            <person name="Garg G."/>
            <person name="Atkins C.A."/>
            <person name="Bayer P.E."/>
            <person name="Bravo A."/>
            <person name="Bringans S."/>
            <person name="Cannon S."/>
            <person name="Edwards D."/>
            <person name="Foley R."/>
            <person name="Gao L.L."/>
            <person name="Harrison M.J."/>
            <person name="Huang W."/>
            <person name="Hurgobin B."/>
            <person name="Li S."/>
            <person name="Liu C.W."/>
            <person name="McGrath A."/>
            <person name="Morahan G."/>
            <person name="Murray J."/>
            <person name="Weller J."/>
            <person name="Jian J."/>
            <person name="Singh K.B."/>
        </authorList>
    </citation>
    <scope>NUCLEOTIDE SEQUENCE [LARGE SCALE GENOMIC DNA]</scope>
    <source>
        <strain evidence="3">cv. Tanjil</strain>
        <tissue evidence="2">Whole plant</tissue>
    </source>
</reference>
<dbReference type="Gramene" id="OIV93038">
    <property type="protein sequence ID" value="OIV93038"/>
    <property type="gene ID" value="TanjilG_20700"/>
</dbReference>
<dbReference type="AlphaFoldDB" id="A0A4P1QRS6"/>
<feature type="transmembrane region" description="Helical" evidence="1">
    <location>
        <begin position="12"/>
        <end position="33"/>
    </location>
</feature>
<proteinExistence type="predicted"/>
<evidence type="ECO:0000256" key="1">
    <source>
        <dbReference type="SAM" id="Phobius"/>
    </source>
</evidence>
<feature type="transmembrane region" description="Helical" evidence="1">
    <location>
        <begin position="76"/>
        <end position="96"/>
    </location>
</feature>
<feature type="transmembrane region" description="Helical" evidence="1">
    <location>
        <begin position="45"/>
        <end position="64"/>
    </location>
</feature>
<feature type="transmembrane region" description="Helical" evidence="1">
    <location>
        <begin position="134"/>
        <end position="153"/>
    </location>
</feature>